<reference evidence="2 3" key="1">
    <citation type="journal article" date="2014" name="Genome Biol. Evol.">
        <title>The genome of the myxosporean Thelohanellus kitauei shows adaptations to nutrient acquisition within its fish host.</title>
        <authorList>
            <person name="Yang Y."/>
            <person name="Xiong J."/>
            <person name="Zhou Z."/>
            <person name="Huo F."/>
            <person name="Miao W."/>
            <person name="Ran C."/>
            <person name="Liu Y."/>
            <person name="Zhang J."/>
            <person name="Feng J."/>
            <person name="Wang M."/>
            <person name="Wang M."/>
            <person name="Wang L."/>
            <person name="Yao B."/>
        </authorList>
    </citation>
    <scope>NUCLEOTIDE SEQUENCE [LARGE SCALE GENOMIC DNA]</scope>
    <source>
        <strain evidence="2">Wuqing</strain>
    </source>
</reference>
<evidence type="ECO:0000313" key="3">
    <source>
        <dbReference type="Proteomes" id="UP000031668"/>
    </source>
</evidence>
<accession>A0A0C2JQE2</accession>
<sequence length="153" mass="17747">MHLSIFQRIPRVDETKSTNDTSVTETGNWRRAYARCSLELMKLNLNTFSTLEKCCTENKYMNFTPAQIHECRQIVIFNFGGAVDEPTTPKSRRPSFSFFPSSKRFRFRLPSISKRKQLNSTTYEMDSPMSTSPNNSVNPFDELFIETYKSSNT</sequence>
<gene>
    <name evidence="2" type="ORF">RF11_03364</name>
</gene>
<name>A0A0C2JQE2_THEKT</name>
<comment type="caution">
    <text evidence="2">The sequence shown here is derived from an EMBL/GenBank/DDBJ whole genome shotgun (WGS) entry which is preliminary data.</text>
</comment>
<evidence type="ECO:0000256" key="1">
    <source>
        <dbReference type="SAM" id="MobiDB-lite"/>
    </source>
</evidence>
<proteinExistence type="predicted"/>
<dbReference type="Proteomes" id="UP000031668">
    <property type="component" value="Unassembled WGS sequence"/>
</dbReference>
<organism evidence="2 3">
    <name type="scientific">Thelohanellus kitauei</name>
    <name type="common">Myxosporean</name>
    <dbReference type="NCBI Taxonomy" id="669202"/>
    <lineage>
        <taxon>Eukaryota</taxon>
        <taxon>Metazoa</taxon>
        <taxon>Cnidaria</taxon>
        <taxon>Myxozoa</taxon>
        <taxon>Myxosporea</taxon>
        <taxon>Bivalvulida</taxon>
        <taxon>Platysporina</taxon>
        <taxon>Myxobolidae</taxon>
        <taxon>Thelohanellus</taxon>
    </lineage>
</organism>
<feature type="region of interest" description="Disordered" evidence="1">
    <location>
        <begin position="116"/>
        <end position="138"/>
    </location>
</feature>
<protein>
    <submittedName>
        <fullName evidence="2">Uncharacterized protein</fullName>
    </submittedName>
</protein>
<dbReference type="AlphaFoldDB" id="A0A0C2JQE2"/>
<dbReference type="EMBL" id="JWZT01001713">
    <property type="protein sequence ID" value="KII71588.1"/>
    <property type="molecule type" value="Genomic_DNA"/>
</dbReference>
<feature type="compositionally biased region" description="Polar residues" evidence="1">
    <location>
        <begin position="118"/>
        <end position="138"/>
    </location>
</feature>
<evidence type="ECO:0000313" key="2">
    <source>
        <dbReference type="EMBL" id="KII71588.1"/>
    </source>
</evidence>
<keyword evidence="3" id="KW-1185">Reference proteome</keyword>